<evidence type="ECO:0000313" key="3">
    <source>
        <dbReference type="EMBL" id="KAL3312031.1"/>
    </source>
</evidence>
<comment type="caution">
    <text evidence="3">The sequence shown here is derived from an EMBL/GenBank/DDBJ whole genome shotgun (WGS) entry which is preliminary data.</text>
</comment>
<proteinExistence type="predicted"/>
<accession>A0ABD2PX75</accession>
<gene>
    <name evidence="3" type="ORF">Ciccas_009386</name>
</gene>
<organism evidence="3 4">
    <name type="scientific">Cichlidogyrus casuarinus</name>
    <dbReference type="NCBI Taxonomy" id="1844966"/>
    <lineage>
        <taxon>Eukaryota</taxon>
        <taxon>Metazoa</taxon>
        <taxon>Spiralia</taxon>
        <taxon>Lophotrochozoa</taxon>
        <taxon>Platyhelminthes</taxon>
        <taxon>Monogenea</taxon>
        <taxon>Monopisthocotylea</taxon>
        <taxon>Dactylogyridea</taxon>
        <taxon>Ancyrocephalidae</taxon>
        <taxon>Cichlidogyrus</taxon>
    </lineage>
</organism>
<keyword evidence="2" id="KW-0472">Membrane</keyword>
<feature type="transmembrane region" description="Helical" evidence="2">
    <location>
        <begin position="12"/>
        <end position="29"/>
    </location>
</feature>
<dbReference type="EMBL" id="JBJKFK010001904">
    <property type="protein sequence ID" value="KAL3312031.1"/>
    <property type="molecule type" value="Genomic_DNA"/>
</dbReference>
<name>A0ABD2PX75_9PLAT</name>
<dbReference type="AlphaFoldDB" id="A0ABD2PX75"/>
<sequence>MHLLTAPSIGNVPSAALPMLFGLGLIFMAKRKMQECQKKSAKSFMSYNKKPNFYYEEAPFPAAVSKSTKNSVNKQEPSTPKGPGPIAQLLLNPNTVQAVKLLNKRQARSAAKENIAPPTPSLLPDLDISEVPTQFLSLPMTPFLDTSQEGIPAAESTPKRARLEIPDYLTVEQSVFDKIVEEIAASTSKSMNSDLIFALYTTLMSPLVPYLQQKRSILRRFTDKYVLISKDESCRPCVYSLRNLAPLISGTCWKILKSYPIPDQLQMANSLSLGLRKLTEGLNQTQIAEFNVDHVKMLCAGLHSNSPVSHSRGSIFETIGGILTYNRTLFGLNEESTSARFNQCNENAIVRNLALYLWAKYRSKVLVDLLHNQGLTISYWRLLELVKSFFDAVRKYQTSLPMGIYVPLNLYRNSATVHHMDNFDLGLFHGCCFVAIQPEGLGTSASISSIVPK</sequence>
<keyword evidence="2" id="KW-1133">Transmembrane helix</keyword>
<feature type="region of interest" description="Disordered" evidence="1">
    <location>
        <begin position="66"/>
        <end position="86"/>
    </location>
</feature>
<keyword evidence="2" id="KW-0812">Transmembrane</keyword>
<evidence type="ECO:0000256" key="2">
    <source>
        <dbReference type="SAM" id="Phobius"/>
    </source>
</evidence>
<protein>
    <submittedName>
        <fullName evidence="3">Uncharacterized protein</fullName>
    </submittedName>
</protein>
<feature type="compositionally biased region" description="Polar residues" evidence="1">
    <location>
        <begin position="66"/>
        <end position="78"/>
    </location>
</feature>
<keyword evidence="4" id="KW-1185">Reference proteome</keyword>
<evidence type="ECO:0000313" key="4">
    <source>
        <dbReference type="Proteomes" id="UP001626550"/>
    </source>
</evidence>
<dbReference type="Proteomes" id="UP001626550">
    <property type="component" value="Unassembled WGS sequence"/>
</dbReference>
<evidence type="ECO:0000256" key="1">
    <source>
        <dbReference type="SAM" id="MobiDB-lite"/>
    </source>
</evidence>
<reference evidence="3 4" key="1">
    <citation type="submission" date="2024-11" db="EMBL/GenBank/DDBJ databases">
        <title>Adaptive evolution of stress response genes in parasites aligns with host niche diversity.</title>
        <authorList>
            <person name="Hahn C."/>
            <person name="Resl P."/>
        </authorList>
    </citation>
    <scope>NUCLEOTIDE SEQUENCE [LARGE SCALE GENOMIC DNA]</scope>
    <source>
        <strain evidence="3">EGGRZ-B1_66</strain>
        <tissue evidence="3">Body</tissue>
    </source>
</reference>